<dbReference type="Proteomes" id="UP000007799">
    <property type="component" value="Unassembled WGS sequence"/>
</dbReference>
<dbReference type="InParanoid" id="F2U558"/>
<dbReference type="RefSeq" id="XP_004996010.1">
    <property type="nucleotide sequence ID" value="XM_004995953.1"/>
</dbReference>
<sequence length="640" mass="70589">MAFRPLDVFLATAAAKPYPSSVASKPQPQPKSSAPVFSHPPPPYPGPASQRKSDVFSSAAALVRAATPELEPAFDMSDHEDAGMKHAAATSSAYPLNANDSGICVHHVKDCDPSHVDSHKTCSSSSASSPCSDSDTQDMGSPTPPRTKRTPFEADVEALSDMLLHLQSSPPRSTVPETPRSEIDEEEEADMELYATLLDVQSSQLVRRMNNSSSSSIGSSSSNHHHNDTPDRPSSPLASPARANPATSPSRVARRTASPHHHHHHHKPDAGKSTGSINNGNTNSPSHQQPAAASTTMPLTVHDSAYNHHHHHHHQQVHQHQHQQHHHRHRHRRRSPKGSTSSGGGGSSSSSGDDGTGQREREARRQAHKKLKKEKRAKEKRRSKAHHDMLTMPLPADPREQHMVEMTARQQRNARHQSRLFVSPTPRHSPHHHHRQHHRQDARVHGGRKSGGGRAHKHLSVNTLVASCDPGLCHPVMPVTHPTTVHVMQPRDRRHSHPTDSSAAPVMMTRMTAAQQPPTVRAVTAVRPPHATSSSSSSSSRYHSFVVLVTPTSTTNALGLNGTFIAQCREHNLVLLTPHSHNLVWEVKYNEIKRFSVERTLHTLSLEVGRVHKSYFGLYCFKTQQYDAFFQTLHRFIDAK</sequence>
<feature type="compositionally biased region" description="Low complexity" evidence="1">
    <location>
        <begin position="273"/>
        <end position="286"/>
    </location>
</feature>
<feature type="compositionally biased region" description="Basic residues" evidence="1">
    <location>
        <begin position="308"/>
        <end position="336"/>
    </location>
</feature>
<evidence type="ECO:0000259" key="2">
    <source>
        <dbReference type="Pfam" id="PF02174"/>
    </source>
</evidence>
<accession>F2U558</accession>
<feature type="compositionally biased region" description="Basic and acidic residues" evidence="1">
    <location>
        <begin position="356"/>
        <end position="365"/>
    </location>
</feature>
<dbReference type="InterPro" id="IPR011993">
    <property type="entry name" value="PH-like_dom_sf"/>
</dbReference>
<dbReference type="AlphaFoldDB" id="F2U558"/>
<dbReference type="KEGG" id="sre:PTSG_03424"/>
<evidence type="ECO:0000313" key="3">
    <source>
        <dbReference type="EMBL" id="EGD82774.1"/>
    </source>
</evidence>
<feature type="region of interest" description="Disordered" evidence="1">
    <location>
        <begin position="206"/>
        <end position="295"/>
    </location>
</feature>
<keyword evidence="4" id="KW-1185">Reference proteome</keyword>
<evidence type="ECO:0000256" key="1">
    <source>
        <dbReference type="SAM" id="MobiDB-lite"/>
    </source>
</evidence>
<feature type="compositionally biased region" description="Low complexity" evidence="1">
    <location>
        <begin position="19"/>
        <end position="37"/>
    </location>
</feature>
<feature type="compositionally biased region" description="Basic residues" evidence="1">
    <location>
        <begin position="252"/>
        <end position="267"/>
    </location>
</feature>
<feature type="region of interest" description="Disordered" evidence="1">
    <location>
        <begin position="308"/>
        <end position="395"/>
    </location>
</feature>
<proteinExistence type="predicted"/>
<dbReference type="InterPro" id="IPR002404">
    <property type="entry name" value="IRS_PTB"/>
</dbReference>
<dbReference type="EMBL" id="GL832961">
    <property type="protein sequence ID" value="EGD82774.1"/>
    <property type="molecule type" value="Genomic_DNA"/>
</dbReference>
<dbReference type="Gene3D" id="2.30.29.30">
    <property type="entry name" value="Pleckstrin-homology domain (PH domain)/Phosphotyrosine-binding domain (PTB)"/>
    <property type="match status" value="1"/>
</dbReference>
<feature type="region of interest" description="Disordered" evidence="1">
    <location>
        <begin position="17"/>
        <end position="56"/>
    </location>
</feature>
<protein>
    <recommendedName>
        <fullName evidence="2">IRS-type PTB domain-containing protein</fullName>
    </recommendedName>
</protein>
<feature type="compositionally biased region" description="Polar residues" evidence="1">
    <location>
        <begin position="166"/>
        <end position="176"/>
    </location>
</feature>
<gene>
    <name evidence="3" type="ORF">PTSG_03424</name>
</gene>
<reference evidence="3" key="1">
    <citation type="submission" date="2009-08" db="EMBL/GenBank/DDBJ databases">
        <title>Annotation of Salpingoeca rosetta.</title>
        <authorList>
            <consortium name="The Broad Institute Genome Sequencing Platform"/>
            <person name="Russ C."/>
            <person name="Cuomo C."/>
            <person name="Burger G."/>
            <person name="Gray M.W."/>
            <person name="Holland P.W.H."/>
            <person name="King N."/>
            <person name="Lang F.B.F."/>
            <person name="Roger A.J."/>
            <person name="Ruiz-Trillo I."/>
            <person name="Young S.K."/>
            <person name="Zeng Q."/>
            <person name="Gargeya S."/>
            <person name="Alvarado L."/>
            <person name="Berlin A."/>
            <person name="Chapman S.B."/>
            <person name="Chen Z."/>
            <person name="Freedman E."/>
            <person name="Gellesch M."/>
            <person name="Goldberg J."/>
            <person name="Griggs A."/>
            <person name="Gujja S."/>
            <person name="Heilman E."/>
            <person name="Heiman D."/>
            <person name="Howarth C."/>
            <person name="Mehta T."/>
            <person name="Neiman D."/>
            <person name="Pearson M."/>
            <person name="Roberts A."/>
            <person name="Saif S."/>
            <person name="Shea T."/>
            <person name="Shenoy N."/>
            <person name="Sisk P."/>
            <person name="Stolte C."/>
            <person name="Sykes S."/>
            <person name="White J."/>
            <person name="Yandava C."/>
            <person name="Haas B."/>
            <person name="Nusbaum C."/>
            <person name="Birren B."/>
        </authorList>
    </citation>
    <scope>NUCLEOTIDE SEQUENCE [LARGE SCALE GENOMIC DNA]</scope>
    <source>
        <strain evidence="3">ATCC 50818</strain>
    </source>
</reference>
<name>F2U558_SALR5</name>
<feature type="compositionally biased region" description="Low complexity" evidence="1">
    <location>
        <begin position="122"/>
        <end position="134"/>
    </location>
</feature>
<dbReference type="Pfam" id="PF02174">
    <property type="entry name" value="IRS"/>
    <property type="match status" value="1"/>
</dbReference>
<feature type="compositionally biased region" description="Basic residues" evidence="1">
    <location>
        <begin position="366"/>
        <end position="385"/>
    </location>
</feature>
<feature type="compositionally biased region" description="Basic residues" evidence="1">
    <location>
        <begin position="428"/>
        <end position="438"/>
    </location>
</feature>
<dbReference type="SUPFAM" id="SSF50729">
    <property type="entry name" value="PH domain-like"/>
    <property type="match status" value="1"/>
</dbReference>
<feature type="region of interest" description="Disordered" evidence="1">
    <location>
        <begin position="165"/>
        <end position="186"/>
    </location>
</feature>
<feature type="compositionally biased region" description="Low complexity" evidence="1">
    <location>
        <begin position="210"/>
        <end position="222"/>
    </location>
</feature>
<dbReference type="SMART" id="SM01244">
    <property type="entry name" value="IRS"/>
    <property type="match status" value="1"/>
</dbReference>
<feature type="domain" description="IRS-type PTB" evidence="2">
    <location>
        <begin position="564"/>
        <end position="639"/>
    </location>
</feature>
<feature type="region of interest" description="Disordered" evidence="1">
    <location>
        <begin position="425"/>
        <end position="455"/>
    </location>
</feature>
<evidence type="ECO:0000313" key="4">
    <source>
        <dbReference type="Proteomes" id="UP000007799"/>
    </source>
</evidence>
<organism evidence="4">
    <name type="scientific">Salpingoeca rosetta (strain ATCC 50818 / BSB-021)</name>
    <dbReference type="NCBI Taxonomy" id="946362"/>
    <lineage>
        <taxon>Eukaryota</taxon>
        <taxon>Choanoflagellata</taxon>
        <taxon>Craspedida</taxon>
        <taxon>Salpingoecidae</taxon>
        <taxon>Salpingoeca</taxon>
    </lineage>
</organism>
<feature type="region of interest" description="Disordered" evidence="1">
    <location>
        <begin position="114"/>
        <end position="150"/>
    </location>
</feature>
<dbReference type="GeneID" id="16076597"/>